<evidence type="ECO:0000256" key="6">
    <source>
        <dbReference type="ARBA" id="ARBA00022705"/>
    </source>
</evidence>
<keyword evidence="2" id="KW-0240">DNA-directed RNA polymerase</keyword>
<evidence type="ECO:0000256" key="12">
    <source>
        <dbReference type="ARBA" id="ARBA00023163"/>
    </source>
</evidence>
<keyword evidence="9" id="KW-0862">Zinc</keyword>
<dbReference type="GO" id="GO:0003677">
    <property type="term" value="F:DNA binding"/>
    <property type="evidence" value="ECO:0007669"/>
    <property type="project" value="UniProtKB-KW"/>
</dbReference>
<dbReference type="InterPro" id="IPR013264">
    <property type="entry name" value="DNAG_N"/>
</dbReference>
<dbReference type="Gene3D" id="3.40.1360.10">
    <property type="match status" value="1"/>
</dbReference>
<keyword evidence="10" id="KW-0460">Magnesium</keyword>
<dbReference type="InterPro" id="IPR034151">
    <property type="entry name" value="TOPRIM_DnaG_bac"/>
</dbReference>
<comment type="cofactor">
    <cofactor evidence="1">
        <name>Zn(2+)</name>
        <dbReference type="ChEBI" id="CHEBI:29105"/>
    </cofactor>
</comment>
<dbReference type="FunFam" id="3.90.580.10:FF:000001">
    <property type="entry name" value="DNA primase"/>
    <property type="match status" value="1"/>
</dbReference>
<name>A0AAT9JCM6_9CAUD</name>
<dbReference type="GO" id="GO:0006269">
    <property type="term" value="P:DNA replication, synthesis of primer"/>
    <property type="evidence" value="ECO:0007669"/>
    <property type="project" value="UniProtKB-KW"/>
</dbReference>
<dbReference type="InterPro" id="IPR050219">
    <property type="entry name" value="DnaG_primase"/>
</dbReference>
<evidence type="ECO:0000256" key="10">
    <source>
        <dbReference type="ARBA" id="ARBA00022842"/>
    </source>
</evidence>
<evidence type="ECO:0000256" key="9">
    <source>
        <dbReference type="ARBA" id="ARBA00022833"/>
    </source>
</evidence>
<dbReference type="CDD" id="cd03364">
    <property type="entry name" value="TOPRIM_DnaG_primases"/>
    <property type="match status" value="1"/>
</dbReference>
<proteinExistence type="inferred from homology"/>
<evidence type="ECO:0000256" key="5">
    <source>
        <dbReference type="ARBA" id="ARBA00022695"/>
    </source>
</evidence>
<dbReference type="EMBL" id="BK068098">
    <property type="protein sequence ID" value="DBA55358.1"/>
    <property type="molecule type" value="Genomic_DNA"/>
</dbReference>
<evidence type="ECO:0000256" key="1">
    <source>
        <dbReference type="ARBA" id="ARBA00001947"/>
    </source>
</evidence>
<evidence type="ECO:0000313" key="14">
    <source>
        <dbReference type="EMBL" id="DBA55358.1"/>
    </source>
</evidence>
<keyword evidence="11" id="KW-0238">DNA-binding</keyword>
<dbReference type="InterPro" id="IPR006295">
    <property type="entry name" value="DNA_primase_DnaG"/>
</dbReference>
<evidence type="ECO:0000256" key="4">
    <source>
        <dbReference type="ARBA" id="ARBA00022679"/>
    </source>
</evidence>
<dbReference type="SMART" id="SM00493">
    <property type="entry name" value="TOPRIM"/>
    <property type="match status" value="1"/>
</dbReference>
<dbReference type="InterPro" id="IPR006171">
    <property type="entry name" value="TOPRIM_dom"/>
</dbReference>
<evidence type="ECO:0000256" key="7">
    <source>
        <dbReference type="ARBA" id="ARBA00022723"/>
    </source>
</evidence>
<keyword evidence="7" id="KW-0479">Metal-binding</keyword>
<dbReference type="GO" id="GO:0008270">
    <property type="term" value="F:zinc ion binding"/>
    <property type="evidence" value="ECO:0007669"/>
    <property type="project" value="UniProtKB-KW"/>
</dbReference>
<dbReference type="Pfam" id="PF08275">
    <property type="entry name" value="DNAG_N"/>
    <property type="match status" value="1"/>
</dbReference>
<dbReference type="PANTHER" id="PTHR30313">
    <property type="entry name" value="DNA PRIMASE"/>
    <property type="match status" value="1"/>
</dbReference>
<organism evidence="14">
    <name type="scientific">Porphyromonas phage phage017a_JCVISC001</name>
    <dbReference type="NCBI Taxonomy" id="3154107"/>
    <lineage>
        <taxon>Viruses</taxon>
        <taxon>Duplodnaviria</taxon>
        <taxon>Heunggongvirae</taxon>
        <taxon>Uroviricota</taxon>
        <taxon>Caudoviricetes</taxon>
        <taxon>Nixviridae</taxon>
        <taxon>Dewhirstvirus</taxon>
        <taxon>Dewhirstvirus pging00K</taxon>
    </lineage>
</organism>
<dbReference type="PROSITE" id="PS50880">
    <property type="entry name" value="TOPRIM"/>
    <property type="match status" value="1"/>
</dbReference>
<accession>A0AAT9JCM6</accession>
<dbReference type="NCBIfam" id="TIGR01391">
    <property type="entry name" value="dnaG"/>
    <property type="match status" value="1"/>
</dbReference>
<reference evidence="14" key="2">
    <citation type="submission" date="2024-05" db="EMBL/GenBank/DDBJ databases">
        <authorList>
            <person name="Matrishin C.B."/>
            <person name="Kauffman K.M."/>
        </authorList>
    </citation>
    <scope>NUCLEOTIDE SEQUENCE</scope>
</reference>
<dbReference type="Gene3D" id="3.90.980.10">
    <property type="entry name" value="DNA primase, catalytic core, N-terminal domain"/>
    <property type="match status" value="1"/>
</dbReference>
<evidence type="ECO:0000256" key="8">
    <source>
        <dbReference type="ARBA" id="ARBA00022771"/>
    </source>
</evidence>
<dbReference type="InterPro" id="IPR030846">
    <property type="entry name" value="DnaG_bac"/>
</dbReference>
<evidence type="ECO:0000259" key="13">
    <source>
        <dbReference type="PROSITE" id="PS50880"/>
    </source>
</evidence>
<dbReference type="SUPFAM" id="SSF56731">
    <property type="entry name" value="DNA primase core"/>
    <property type="match status" value="1"/>
</dbReference>
<evidence type="ECO:0000256" key="2">
    <source>
        <dbReference type="ARBA" id="ARBA00022478"/>
    </source>
</evidence>
<dbReference type="Pfam" id="PF13155">
    <property type="entry name" value="Toprim_2"/>
    <property type="match status" value="1"/>
</dbReference>
<dbReference type="InterPro" id="IPR002694">
    <property type="entry name" value="Znf_CHC2"/>
</dbReference>
<keyword evidence="3" id="KW-0639">Primosome</keyword>
<keyword evidence="12" id="KW-0804">Transcription</keyword>
<protein>
    <submittedName>
        <fullName evidence="14">DNA primase</fullName>
    </submittedName>
</protein>
<dbReference type="PANTHER" id="PTHR30313:SF2">
    <property type="entry name" value="DNA PRIMASE"/>
    <property type="match status" value="1"/>
</dbReference>
<dbReference type="Pfam" id="PF01807">
    <property type="entry name" value="Zn_ribbon_DnaG"/>
    <property type="match status" value="1"/>
</dbReference>
<dbReference type="GO" id="GO:0003899">
    <property type="term" value="F:DNA-directed RNA polymerase activity"/>
    <property type="evidence" value="ECO:0007669"/>
    <property type="project" value="InterPro"/>
</dbReference>
<keyword evidence="6" id="KW-0235">DNA replication</keyword>
<dbReference type="SUPFAM" id="SSF57783">
    <property type="entry name" value="Zinc beta-ribbon"/>
    <property type="match status" value="1"/>
</dbReference>
<keyword evidence="4" id="KW-0808">Transferase</keyword>
<dbReference type="Gene3D" id="3.90.580.10">
    <property type="entry name" value="Zinc finger, CHC2-type domain"/>
    <property type="match status" value="1"/>
</dbReference>
<sequence length="1347" mass="152651">MRTQPADSRIDEKIKTNMIPQEIIDSVRAASNIEKIISEYVSLRRAGANYKCTCPFHADNNASLMVSPSKDIWKCFGCGEGGNVFKFVQKFEDISFHEAVKKLAERAGIKMPEAKLTEDELKKQRKRESLEVALTFARDSYRGCMADPAAEEFATARSIPSEVLDLYETGYAPSSRDYLLNEARTYGHQDAVLIEAGLAVRNDHGRLYDRFSGRIVWPFHTVTGRVVGFTGRCVDGKSEAKYLNSPDTPLFSKGRVLFGLWQAKREITKQNLAYLVEGQVDVMRMAAIGVRNTVCGSGTALTEHQARLILRYAENVTLIYDADEAGRKACKRNAEVLLSVGLNVRAIALPAGHDPDSYFLSASETDRTKLLKSSKDIISYLYTSSDTNEDDALGLSDLITDLCKMISLVPDSITAGMLTKTLAGLSKTNREDLSHAVQRFREQRPRREVETQPEANGFFGMDELREAAEGKRPTVELHWCPDAFGEKWGNTPALLVYGIPSLYDLQELRSITDRVRSSVEIKIPDSMEEPQALITLKAMARAGFDITLERKENKYETYDDGSGEEHRHLVSSIREMGWTEFYVSLYSDFKEAPENVRTEVLKRVAEEISYADDTTRAANMTSYARMLDVTKQALNSIADPYIKLRKNESRMRNNSIEDEEGNAVVLNMDAVPDYVMEDEELRKQYQRHGFFPLRNGKGTRNIGYMFSDRSGKGFVRVGNFYIEPLVHILHDDSNKNRRIVELSVANKNGKTFMDFVSKEMLQLSQFEARMWERGGLCFTNGTQERLRAILHAMADKFRACSELETLGWSDKGFFAFSNGFYHEVDGEMLFSPVDEIGLVEHEGEGFFLPTFSRIHIDKSTDESDADRQSKYLKYDPSKHADITFAEWAELMNEVYKINNNGKWAIIYSIMCAFRSDIFLFDRLFTALFFVGPTNSGKSKIAYSTRALYMPEEAPFFNLNLGTYPALSSLLERYRNIPVMLDEYNDELPDVTLQSLKAAVYDGEGRQKRKSADSKDVETTRVNAPIILLGQENPQKDDGSLGNRCVICDVPLHGEWSEEEKEVFNRLKAYEAQGLHHLLFQVLAIRPKVREFFRSLQQASLKELHNAVRGKLSNCEALPRVLNTVSLFLGMLRLIERHTDLVLPFGYEEFFELATEKVIKQVEALSNSNKVNTFFQSIATLINDGKVLPGRDYKIDHPRTGTITISKAGRVSETIPVEPGRRLLYLKVSSIYPNYARLIGRDCLSQSSLQKYLEGTPYYIGRSSSTRFTWQETEERSRSAVTGHIPAQEDVLNGGMIPESPTDKMSVRVRVDKCDVTSCVVFDYDALYSSVEVDLAREVFYEEKEEVF</sequence>
<dbReference type="HAMAP" id="MF_00974">
    <property type="entry name" value="DNA_primase_DnaG"/>
    <property type="match status" value="1"/>
</dbReference>
<dbReference type="InterPro" id="IPR036977">
    <property type="entry name" value="DNA_primase_Znf_CHC2"/>
</dbReference>
<dbReference type="GO" id="GO:0000428">
    <property type="term" value="C:DNA-directed RNA polymerase complex"/>
    <property type="evidence" value="ECO:0007669"/>
    <property type="project" value="UniProtKB-KW"/>
</dbReference>
<keyword evidence="8" id="KW-0863">Zinc-finger</keyword>
<evidence type="ECO:0000256" key="11">
    <source>
        <dbReference type="ARBA" id="ARBA00023125"/>
    </source>
</evidence>
<feature type="domain" description="Toprim" evidence="13">
    <location>
        <begin position="271"/>
        <end position="352"/>
    </location>
</feature>
<reference evidence="14" key="1">
    <citation type="journal article" date="2023" name="Microbiome">
        <title>Phages are unrecognized players in the ecology of the oral pathogen Porphyromonas gingivalis.</title>
        <authorList>
            <person name="Matrishin C.B."/>
            <person name="Haase E.M."/>
            <person name="Dewhirst F.E."/>
            <person name="Mark Welch J.L."/>
            <person name="Miranda-Sanchez F."/>
            <person name="Chen T."/>
            <person name="MacFarland D.C."/>
            <person name="Kauffman K.M."/>
        </authorList>
    </citation>
    <scope>NUCLEOTIDE SEQUENCE</scope>
</reference>
<dbReference type="InterPro" id="IPR037068">
    <property type="entry name" value="DNA_primase_core_N_sf"/>
</dbReference>
<evidence type="ECO:0000256" key="3">
    <source>
        <dbReference type="ARBA" id="ARBA00022515"/>
    </source>
</evidence>
<dbReference type="SMART" id="SM00400">
    <property type="entry name" value="ZnF_CHCC"/>
    <property type="match status" value="1"/>
</dbReference>
<keyword evidence="5" id="KW-0548">Nucleotidyltransferase</keyword>